<comment type="catalytic activity">
    <reaction evidence="12">
        <text>DNA(n) + a 2'-deoxyribonucleoside 5'-triphosphate = DNA(n+1) + diphosphate</text>
        <dbReference type="Rhea" id="RHEA:22508"/>
        <dbReference type="Rhea" id="RHEA-COMP:17339"/>
        <dbReference type="Rhea" id="RHEA-COMP:17340"/>
        <dbReference type="ChEBI" id="CHEBI:33019"/>
        <dbReference type="ChEBI" id="CHEBI:61560"/>
        <dbReference type="ChEBI" id="CHEBI:173112"/>
        <dbReference type="EC" id="2.7.7.7"/>
    </reaction>
</comment>
<dbReference type="InterPro" id="IPR003593">
    <property type="entry name" value="AAA+_ATPase"/>
</dbReference>
<gene>
    <name evidence="16" type="ORF">NRB56_70930</name>
</gene>
<dbReference type="SUPFAM" id="SSF52540">
    <property type="entry name" value="P-loop containing nucleoside triphosphate hydrolases"/>
    <property type="match status" value="1"/>
</dbReference>
<keyword evidence="7" id="KW-0547">Nucleotide-binding</keyword>
<dbReference type="Pfam" id="PF12169">
    <property type="entry name" value="DNA_pol3_gamma3"/>
    <property type="match status" value="1"/>
</dbReference>
<keyword evidence="6" id="KW-0479">Metal-binding</keyword>
<evidence type="ECO:0000256" key="9">
    <source>
        <dbReference type="ARBA" id="ARBA00022840"/>
    </source>
</evidence>
<dbReference type="InterPro" id="IPR027417">
    <property type="entry name" value="P-loop_NTPase"/>
</dbReference>
<feature type="compositionally biased region" description="Polar residues" evidence="14">
    <location>
        <begin position="1013"/>
        <end position="1031"/>
    </location>
</feature>
<keyword evidence="8" id="KW-0862">Zinc</keyword>
<accession>A0A7K0E2V8</accession>
<dbReference type="GO" id="GO:0009360">
    <property type="term" value="C:DNA polymerase III complex"/>
    <property type="evidence" value="ECO:0007669"/>
    <property type="project" value="InterPro"/>
</dbReference>
<dbReference type="Gene3D" id="1.10.8.60">
    <property type="match status" value="1"/>
</dbReference>
<dbReference type="GO" id="GO:0005524">
    <property type="term" value="F:ATP binding"/>
    <property type="evidence" value="ECO:0007669"/>
    <property type="project" value="UniProtKB-KW"/>
</dbReference>
<feature type="compositionally biased region" description="Low complexity" evidence="14">
    <location>
        <begin position="433"/>
        <end position="449"/>
    </location>
</feature>
<dbReference type="GO" id="GO:0003677">
    <property type="term" value="F:DNA binding"/>
    <property type="evidence" value="ECO:0007669"/>
    <property type="project" value="InterPro"/>
</dbReference>
<feature type="compositionally biased region" description="Gly residues" evidence="14">
    <location>
        <begin position="812"/>
        <end position="822"/>
    </location>
</feature>
<dbReference type="GO" id="GO:0003887">
    <property type="term" value="F:DNA-directed DNA polymerase activity"/>
    <property type="evidence" value="ECO:0007669"/>
    <property type="project" value="UniProtKB-KW"/>
</dbReference>
<comment type="similarity">
    <text evidence="1">Belongs to the DnaX/STICHEL family.</text>
</comment>
<feature type="compositionally biased region" description="Low complexity" evidence="14">
    <location>
        <begin position="798"/>
        <end position="811"/>
    </location>
</feature>
<evidence type="ECO:0000256" key="13">
    <source>
        <dbReference type="ARBA" id="ARBA00074577"/>
    </source>
</evidence>
<feature type="region of interest" description="Disordered" evidence="14">
    <location>
        <begin position="392"/>
        <end position="871"/>
    </location>
</feature>
<feature type="compositionally biased region" description="Basic and acidic residues" evidence="14">
    <location>
        <begin position="786"/>
        <end position="795"/>
    </location>
</feature>
<evidence type="ECO:0000256" key="11">
    <source>
        <dbReference type="ARBA" id="ARBA00037724"/>
    </source>
</evidence>
<dbReference type="PANTHER" id="PTHR11669">
    <property type="entry name" value="REPLICATION FACTOR C / DNA POLYMERASE III GAMMA-TAU SUBUNIT"/>
    <property type="match status" value="1"/>
</dbReference>
<feature type="compositionally biased region" description="Low complexity" evidence="14">
    <location>
        <begin position="823"/>
        <end position="839"/>
    </location>
</feature>
<keyword evidence="3" id="KW-0808">Transferase</keyword>
<feature type="region of interest" description="Disordered" evidence="14">
    <location>
        <begin position="955"/>
        <end position="1110"/>
    </location>
</feature>
<dbReference type="PANTHER" id="PTHR11669:SF0">
    <property type="entry name" value="PROTEIN STICHEL-LIKE 2"/>
    <property type="match status" value="1"/>
</dbReference>
<protein>
    <recommendedName>
        <fullName evidence="13">DNA polymerase III subunit gamma/tau</fullName>
        <ecNumber evidence="2">2.7.7.7</ecNumber>
    </recommendedName>
</protein>
<evidence type="ECO:0000256" key="1">
    <source>
        <dbReference type="ARBA" id="ARBA00006360"/>
    </source>
</evidence>
<dbReference type="EMBL" id="WEGI01000020">
    <property type="protein sequence ID" value="MQY31484.1"/>
    <property type="molecule type" value="Genomic_DNA"/>
</dbReference>
<evidence type="ECO:0000256" key="4">
    <source>
        <dbReference type="ARBA" id="ARBA00022695"/>
    </source>
</evidence>
<dbReference type="InterPro" id="IPR012763">
    <property type="entry name" value="DNA_pol_III_sug/sutau_N"/>
</dbReference>
<dbReference type="Gene3D" id="3.40.50.300">
    <property type="entry name" value="P-loop containing nucleotide triphosphate hydrolases"/>
    <property type="match status" value="1"/>
</dbReference>
<feature type="compositionally biased region" description="Low complexity" evidence="14">
    <location>
        <begin position="406"/>
        <end position="426"/>
    </location>
</feature>
<feature type="compositionally biased region" description="Low complexity" evidence="14">
    <location>
        <begin position="491"/>
        <end position="502"/>
    </location>
</feature>
<evidence type="ECO:0000256" key="7">
    <source>
        <dbReference type="ARBA" id="ARBA00022741"/>
    </source>
</evidence>
<feature type="compositionally biased region" description="Basic and acidic residues" evidence="14">
    <location>
        <begin position="688"/>
        <end position="717"/>
    </location>
</feature>
<name>A0A7K0E2V8_9NOCA</name>
<evidence type="ECO:0000259" key="15">
    <source>
        <dbReference type="SMART" id="SM00382"/>
    </source>
</evidence>
<feature type="domain" description="AAA+ ATPase" evidence="15">
    <location>
        <begin position="34"/>
        <end position="177"/>
    </location>
</feature>
<dbReference type="Proteomes" id="UP000431401">
    <property type="component" value="Unassembled WGS sequence"/>
</dbReference>
<evidence type="ECO:0000256" key="5">
    <source>
        <dbReference type="ARBA" id="ARBA00022705"/>
    </source>
</evidence>
<comment type="function">
    <text evidence="11">DNA polymerase III is a complex, multichain enzyme responsible for most of the replicative synthesis in bacteria. This DNA polymerase also exhibits 3' to 5' exonuclease activity.</text>
</comment>
<evidence type="ECO:0000256" key="14">
    <source>
        <dbReference type="SAM" id="MobiDB-lite"/>
    </source>
</evidence>
<evidence type="ECO:0000256" key="3">
    <source>
        <dbReference type="ARBA" id="ARBA00022679"/>
    </source>
</evidence>
<dbReference type="GO" id="GO:0006261">
    <property type="term" value="P:DNA-templated DNA replication"/>
    <property type="evidence" value="ECO:0007669"/>
    <property type="project" value="TreeGrafter"/>
</dbReference>
<reference evidence="16 17" key="1">
    <citation type="submission" date="2019-10" db="EMBL/GenBank/DDBJ databases">
        <title>Nocardia macrotermitis sp. nov. and Nocardia aurantia sp. nov., isolated from the gut of fungus growing-termite Macrotermes natalensis.</title>
        <authorList>
            <person name="Benndorf R."/>
            <person name="Schwitalla J."/>
            <person name="Martin K."/>
            <person name="De Beer W."/>
            <person name="Kaster A.-K."/>
            <person name="Vollmers J."/>
            <person name="Poulsen M."/>
            <person name="Beemelmanns C."/>
        </authorList>
    </citation>
    <scope>NUCLEOTIDE SEQUENCE [LARGE SCALE GENOMIC DNA]</scope>
    <source>
        <strain evidence="16 17">RB56</strain>
    </source>
</reference>
<dbReference type="EC" id="2.7.7.7" evidence="2"/>
<keyword evidence="4" id="KW-0548">Nucleotidyltransferase</keyword>
<dbReference type="CDD" id="cd00009">
    <property type="entry name" value="AAA"/>
    <property type="match status" value="1"/>
</dbReference>
<keyword evidence="5" id="KW-0235">DNA replication</keyword>
<dbReference type="Gene3D" id="1.20.272.10">
    <property type="match status" value="1"/>
</dbReference>
<dbReference type="FunFam" id="1.20.272.10:FF:000003">
    <property type="entry name" value="DNA polymerase III subunit gamma/tau"/>
    <property type="match status" value="1"/>
</dbReference>
<evidence type="ECO:0000313" key="17">
    <source>
        <dbReference type="Proteomes" id="UP000431401"/>
    </source>
</evidence>
<dbReference type="CDD" id="cd18137">
    <property type="entry name" value="HLD_clamp_pol_III_gamma_tau"/>
    <property type="match status" value="1"/>
</dbReference>
<dbReference type="NCBIfam" id="NF011513">
    <property type="entry name" value="PRK14952.1"/>
    <property type="match status" value="1"/>
</dbReference>
<evidence type="ECO:0000256" key="2">
    <source>
        <dbReference type="ARBA" id="ARBA00012417"/>
    </source>
</evidence>
<evidence type="ECO:0000256" key="8">
    <source>
        <dbReference type="ARBA" id="ARBA00022833"/>
    </source>
</evidence>
<organism evidence="16 17">
    <name type="scientific">Nocardia aurantia</name>
    <dbReference type="NCBI Taxonomy" id="2585199"/>
    <lineage>
        <taxon>Bacteria</taxon>
        <taxon>Bacillati</taxon>
        <taxon>Actinomycetota</taxon>
        <taxon>Actinomycetes</taxon>
        <taxon>Mycobacteriales</taxon>
        <taxon>Nocardiaceae</taxon>
        <taxon>Nocardia</taxon>
    </lineage>
</organism>
<feature type="compositionally biased region" description="Low complexity" evidence="14">
    <location>
        <begin position="998"/>
        <end position="1009"/>
    </location>
</feature>
<evidence type="ECO:0000256" key="10">
    <source>
        <dbReference type="ARBA" id="ARBA00022932"/>
    </source>
</evidence>
<dbReference type="InterPro" id="IPR022754">
    <property type="entry name" value="DNA_pol_III_gamma-3"/>
</dbReference>
<dbReference type="InterPro" id="IPR045085">
    <property type="entry name" value="HLD_clamp_pol_III_gamma_tau"/>
</dbReference>
<dbReference type="AlphaFoldDB" id="A0A7K0E2V8"/>
<dbReference type="InterPro" id="IPR050238">
    <property type="entry name" value="DNA_Rep/Repair_Clamp_Loader"/>
</dbReference>
<proteinExistence type="inferred from homology"/>
<sequence length="1127" mass="115564">MALYRKYRPATFAEVVGQEHVTDPLSTALDTGRISHAYLFSGPRGCGKTSSARILARSLNCEQGPTSRPCGVCASCVALGPGGPGNLDVIELDAASHGGVDDTRELRDRAFYAPAESRYRVFIVDEAHMVTTAGFNALLKIVEEPPAHLIFIFATTEPDKVLPTIRSRTHHYPFRLLPPATMRGLLGRICEQEGVRVEEAVYPLVIRAGGGSPRDSLSVLDQLLAGAGPEGVAYNRALALLGVTDIALIDEAVEALATDDGAALFGTVDRVVEAGHDPRRFAGDLLERIRDLILLRAVPDAVERALVSGPGDVLDRMRDQARRIGPATLTRYAELLHAGLGEMRGATAPRLLLEVVCARMLLPSVSDAESATLQRLERLERGVASGAIAPTAASAGRPVDSPAAVTGEATAPAGASPTPTAPASGSSRRRGAEALAALRASKNPAEPEAPGAPQPETPRTSQPEPRPHPAHRAQSPNGPAEPIPPAPVPGGPADEPVLADPSGPAPAGGGEPSRASRPEAGGSPQRPGAEPADIAESGAASRTHRPNPAAAETIRDPADSTPGSENIAVGADGSTGSPSSDAPLRLDGDSDVRPESADVTRQFRGDADARHVSPDADRQSDGMTSTRPESGHPAGRLDSSAGIGLENADAARQSDGSANNRPGFGDAAAQFDDNSDARFRTGNATPQSHDDADARPGSRDTAQRSHDDADARARSRDAAPQSGHVADVRPGSGDATSQLHGDANGRLRSVDATSRSYDNVDARPGSTDAVPQFRDEEDAGRPSTDAVRRLDDGVSDRSASAGSDSGAAAAGPSGGAAAGPSGGAAAAGPSGDMAAAGPSDVADRPQPSAAASDERTGFPADADSAVPAGGADATREIEAAWGDIRSKVREFGAAVHALLSGAAVSRVEGETIVFTHQHAALAQRLSNPKNVEAVESAVRAVLGRGYGVRWEVGGPGQPAAGARSSAGGAGARAADSANGRPQGGATNGTPARPQNGRAAASPAKSAEPPRFSRPSQSRASESGASTPTARSGESGKGPRNTPPDDDIPPPEAPDLPDDPGPADYSSVGYSDYPSVGYDSLPPASTPEEEREMLAESARPVPPEDRRDPDEVALELLRAELGATRLEG</sequence>
<dbReference type="Pfam" id="PF22608">
    <property type="entry name" value="DNAX_ATPase_lid"/>
    <property type="match status" value="1"/>
</dbReference>
<evidence type="ECO:0000256" key="12">
    <source>
        <dbReference type="ARBA" id="ARBA00049244"/>
    </source>
</evidence>
<keyword evidence="17" id="KW-1185">Reference proteome</keyword>
<dbReference type="NCBIfam" id="NF005846">
    <property type="entry name" value="PRK07764.1-6"/>
    <property type="match status" value="1"/>
</dbReference>
<keyword evidence="10" id="KW-0239">DNA-directed DNA polymerase</keyword>
<dbReference type="FunFam" id="3.40.50.300:FF:000014">
    <property type="entry name" value="DNA polymerase III subunit gamma/tau"/>
    <property type="match status" value="1"/>
</dbReference>
<feature type="compositionally biased region" description="Low complexity" evidence="14">
    <location>
        <begin position="957"/>
        <end position="980"/>
    </location>
</feature>
<dbReference type="SUPFAM" id="SSF48019">
    <property type="entry name" value="post-AAA+ oligomerization domain-like"/>
    <property type="match status" value="1"/>
</dbReference>
<comment type="caution">
    <text evidence="16">The sequence shown here is derived from an EMBL/GenBank/DDBJ whole genome shotgun (WGS) entry which is preliminary data.</text>
</comment>
<dbReference type="SMART" id="SM00382">
    <property type="entry name" value="AAA"/>
    <property type="match status" value="1"/>
</dbReference>
<dbReference type="Pfam" id="PF13177">
    <property type="entry name" value="DNA_pol3_delta2"/>
    <property type="match status" value="1"/>
</dbReference>
<evidence type="ECO:0000256" key="6">
    <source>
        <dbReference type="ARBA" id="ARBA00022723"/>
    </source>
</evidence>
<evidence type="ECO:0000313" key="16">
    <source>
        <dbReference type="EMBL" id="MQY31484.1"/>
    </source>
</evidence>
<dbReference type="NCBIfam" id="TIGR02397">
    <property type="entry name" value="dnaX_nterm"/>
    <property type="match status" value="1"/>
</dbReference>
<dbReference type="GO" id="GO:0046872">
    <property type="term" value="F:metal ion binding"/>
    <property type="evidence" value="ECO:0007669"/>
    <property type="project" value="UniProtKB-KW"/>
</dbReference>
<feature type="compositionally biased region" description="Basic and acidic residues" evidence="14">
    <location>
        <begin position="584"/>
        <end position="620"/>
    </location>
</feature>
<feature type="compositionally biased region" description="Pro residues" evidence="14">
    <location>
        <begin position="479"/>
        <end position="490"/>
    </location>
</feature>
<dbReference type="InterPro" id="IPR008921">
    <property type="entry name" value="DNA_pol3_clamp-load_cplx_C"/>
</dbReference>
<keyword evidence="9" id="KW-0067">ATP-binding</keyword>